<keyword evidence="3" id="KW-1185">Reference proteome</keyword>
<feature type="region of interest" description="Disordered" evidence="1">
    <location>
        <begin position="1"/>
        <end position="45"/>
    </location>
</feature>
<evidence type="ECO:0000313" key="3">
    <source>
        <dbReference type="Proteomes" id="UP000298663"/>
    </source>
</evidence>
<accession>A0A4U5NVW3</accession>
<reference evidence="2 3" key="2">
    <citation type="journal article" date="2019" name="G3 (Bethesda)">
        <title>Hybrid Assembly of the Genome of the Entomopathogenic Nematode Steinernema carpocapsae Identifies the X-Chromosome.</title>
        <authorList>
            <person name="Serra L."/>
            <person name="Macchietto M."/>
            <person name="Macias-Munoz A."/>
            <person name="McGill C.J."/>
            <person name="Rodriguez I.M."/>
            <person name="Rodriguez B."/>
            <person name="Murad R."/>
            <person name="Mortazavi A."/>
        </authorList>
    </citation>
    <scope>NUCLEOTIDE SEQUENCE [LARGE SCALE GENOMIC DNA]</scope>
    <source>
        <strain evidence="2 3">ALL</strain>
    </source>
</reference>
<comment type="caution">
    <text evidence="2">The sequence shown here is derived from an EMBL/GenBank/DDBJ whole genome shotgun (WGS) entry which is preliminary data.</text>
</comment>
<dbReference type="EMBL" id="AZBU02000003">
    <property type="protein sequence ID" value="TKR87596.1"/>
    <property type="molecule type" value="Genomic_DNA"/>
</dbReference>
<evidence type="ECO:0000256" key="1">
    <source>
        <dbReference type="SAM" id="MobiDB-lite"/>
    </source>
</evidence>
<feature type="compositionally biased region" description="Polar residues" evidence="1">
    <location>
        <begin position="84"/>
        <end position="104"/>
    </location>
</feature>
<sequence length="135" mass="15041">MTAAVLENDSDGDARKRTNERRGVGQRMKTRLETAEDAGKVDGERKRNFSLRGAFEKGSFKIENRRVPSAKCASPEFYIVTVAEPSQTPRRQQHTLATTSSQLSVEERENKQQRGSLEESEGSKNEAQIGAWGPT</sequence>
<protein>
    <submittedName>
        <fullName evidence="2">Uncharacterized protein</fullName>
    </submittedName>
</protein>
<gene>
    <name evidence="2" type="ORF">L596_011969</name>
</gene>
<evidence type="ECO:0000313" key="2">
    <source>
        <dbReference type="EMBL" id="TKR87596.1"/>
    </source>
</evidence>
<name>A0A4U5NVW3_STECR</name>
<feature type="compositionally biased region" description="Basic and acidic residues" evidence="1">
    <location>
        <begin position="30"/>
        <end position="45"/>
    </location>
</feature>
<dbReference type="AlphaFoldDB" id="A0A4U5NVW3"/>
<feature type="compositionally biased region" description="Basic and acidic residues" evidence="1">
    <location>
        <begin position="12"/>
        <end position="23"/>
    </location>
</feature>
<dbReference type="Proteomes" id="UP000298663">
    <property type="component" value="Unassembled WGS sequence"/>
</dbReference>
<feature type="region of interest" description="Disordered" evidence="1">
    <location>
        <begin position="84"/>
        <end position="135"/>
    </location>
</feature>
<reference evidence="2 3" key="1">
    <citation type="journal article" date="2015" name="Genome Biol.">
        <title>Comparative genomics of Steinernema reveals deeply conserved gene regulatory networks.</title>
        <authorList>
            <person name="Dillman A.R."/>
            <person name="Macchietto M."/>
            <person name="Porter C.F."/>
            <person name="Rogers A."/>
            <person name="Williams B."/>
            <person name="Antoshechkin I."/>
            <person name="Lee M.M."/>
            <person name="Goodwin Z."/>
            <person name="Lu X."/>
            <person name="Lewis E.E."/>
            <person name="Goodrich-Blair H."/>
            <person name="Stock S.P."/>
            <person name="Adams B.J."/>
            <person name="Sternberg P.W."/>
            <person name="Mortazavi A."/>
        </authorList>
    </citation>
    <scope>NUCLEOTIDE SEQUENCE [LARGE SCALE GENOMIC DNA]</scope>
    <source>
        <strain evidence="2 3">ALL</strain>
    </source>
</reference>
<proteinExistence type="predicted"/>
<organism evidence="2 3">
    <name type="scientific">Steinernema carpocapsae</name>
    <name type="common">Entomopathogenic nematode</name>
    <dbReference type="NCBI Taxonomy" id="34508"/>
    <lineage>
        <taxon>Eukaryota</taxon>
        <taxon>Metazoa</taxon>
        <taxon>Ecdysozoa</taxon>
        <taxon>Nematoda</taxon>
        <taxon>Chromadorea</taxon>
        <taxon>Rhabditida</taxon>
        <taxon>Tylenchina</taxon>
        <taxon>Panagrolaimomorpha</taxon>
        <taxon>Strongyloidoidea</taxon>
        <taxon>Steinernematidae</taxon>
        <taxon>Steinernema</taxon>
    </lineage>
</organism>